<name>A0ABR7L7Y5_9PSEU</name>
<feature type="transmembrane region" description="Helical" evidence="8">
    <location>
        <begin position="191"/>
        <end position="218"/>
    </location>
</feature>
<evidence type="ECO:0000256" key="2">
    <source>
        <dbReference type="ARBA" id="ARBA00010735"/>
    </source>
</evidence>
<feature type="transmembrane region" description="Helical" evidence="8">
    <location>
        <begin position="160"/>
        <end position="179"/>
    </location>
</feature>
<protein>
    <submittedName>
        <fullName evidence="9">AzlC family ABC transporter permease</fullName>
    </submittedName>
</protein>
<keyword evidence="10" id="KW-1185">Reference proteome</keyword>
<keyword evidence="4" id="KW-1003">Cell membrane</keyword>
<evidence type="ECO:0000256" key="3">
    <source>
        <dbReference type="ARBA" id="ARBA00022448"/>
    </source>
</evidence>
<organism evidence="9 10">
    <name type="scientific">Actinokineospora xionganensis</name>
    <dbReference type="NCBI Taxonomy" id="2684470"/>
    <lineage>
        <taxon>Bacteria</taxon>
        <taxon>Bacillati</taxon>
        <taxon>Actinomycetota</taxon>
        <taxon>Actinomycetes</taxon>
        <taxon>Pseudonocardiales</taxon>
        <taxon>Pseudonocardiaceae</taxon>
        <taxon>Actinokineospora</taxon>
    </lineage>
</organism>
<reference evidence="9 10" key="1">
    <citation type="submission" date="2020-06" db="EMBL/GenBank/DDBJ databases">
        <title>Actinokineospora xiongansis sp. nov., isolated from soil of Baiyangdian.</title>
        <authorList>
            <person name="Zhang X."/>
        </authorList>
    </citation>
    <scope>NUCLEOTIDE SEQUENCE [LARGE SCALE GENOMIC DNA]</scope>
    <source>
        <strain evidence="9 10">HBU206404</strain>
    </source>
</reference>
<proteinExistence type="inferred from homology"/>
<dbReference type="EMBL" id="JABVED010000008">
    <property type="protein sequence ID" value="MBC6448613.1"/>
    <property type="molecule type" value="Genomic_DNA"/>
</dbReference>
<keyword evidence="3" id="KW-0813">Transport</keyword>
<dbReference type="RefSeq" id="WP_187221099.1">
    <property type="nucleotide sequence ID" value="NZ_JABVED010000008.1"/>
</dbReference>
<sequence length="228" mass="23270">MRSIWRTLDAELWRGVLAIALAAAVNGASFGAISVAAGTPLWVPVVMSLLIFAGGSQYMAIGVVAAGGSPIAAVLGGLVLNARHLPFGLAVGDVIGRTWPARILGSHLLIDESVAFAMAQTDARRARAAYWACGASLFLAWNLGVFGGALAGQLVSDPEVLGLDAVFPAVMLALVLPALKDTGKLRPALIGAVIALAATPFLPAGVPVLLSLLGLLAVPRRNKVEAPA</sequence>
<keyword evidence="5 8" id="KW-0812">Transmembrane</keyword>
<evidence type="ECO:0000256" key="1">
    <source>
        <dbReference type="ARBA" id="ARBA00004651"/>
    </source>
</evidence>
<keyword evidence="6 8" id="KW-1133">Transmembrane helix</keyword>
<evidence type="ECO:0000256" key="4">
    <source>
        <dbReference type="ARBA" id="ARBA00022475"/>
    </source>
</evidence>
<gene>
    <name evidence="9" type="ORF">GPZ80_15665</name>
</gene>
<dbReference type="PANTHER" id="PTHR34979">
    <property type="entry name" value="INNER MEMBRANE PROTEIN YGAZ"/>
    <property type="match status" value="1"/>
</dbReference>
<dbReference type="Proteomes" id="UP000734823">
    <property type="component" value="Unassembled WGS sequence"/>
</dbReference>
<dbReference type="InterPro" id="IPR011606">
    <property type="entry name" value="Brnchd-chn_aa_trnsp_permease"/>
</dbReference>
<feature type="transmembrane region" description="Helical" evidence="8">
    <location>
        <begin position="128"/>
        <end position="154"/>
    </location>
</feature>
<evidence type="ECO:0000256" key="7">
    <source>
        <dbReference type="ARBA" id="ARBA00023136"/>
    </source>
</evidence>
<dbReference type="Pfam" id="PF03591">
    <property type="entry name" value="AzlC"/>
    <property type="match status" value="1"/>
</dbReference>
<accession>A0ABR7L7Y5</accession>
<feature type="transmembrane region" description="Helical" evidence="8">
    <location>
        <begin position="12"/>
        <end position="38"/>
    </location>
</feature>
<dbReference type="PANTHER" id="PTHR34979:SF1">
    <property type="entry name" value="INNER MEMBRANE PROTEIN YGAZ"/>
    <property type="match status" value="1"/>
</dbReference>
<evidence type="ECO:0000313" key="9">
    <source>
        <dbReference type="EMBL" id="MBC6448613.1"/>
    </source>
</evidence>
<evidence type="ECO:0000256" key="5">
    <source>
        <dbReference type="ARBA" id="ARBA00022692"/>
    </source>
</evidence>
<evidence type="ECO:0000256" key="8">
    <source>
        <dbReference type="SAM" id="Phobius"/>
    </source>
</evidence>
<comment type="caution">
    <text evidence="9">The sequence shown here is derived from an EMBL/GenBank/DDBJ whole genome shotgun (WGS) entry which is preliminary data.</text>
</comment>
<keyword evidence="7 8" id="KW-0472">Membrane</keyword>
<feature type="transmembrane region" description="Helical" evidence="8">
    <location>
        <begin position="58"/>
        <end position="80"/>
    </location>
</feature>
<evidence type="ECO:0000313" key="10">
    <source>
        <dbReference type="Proteomes" id="UP000734823"/>
    </source>
</evidence>
<evidence type="ECO:0000256" key="6">
    <source>
        <dbReference type="ARBA" id="ARBA00022989"/>
    </source>
</evidence>
<comment type="similarity">
    <text evidence="2">Belongs to the AzlC family.</text>
</comment>
<comment type="subcellular location">
    <subcellularLocation>
        <location evidence="1">Cell membrane</location>
        <topology evidence="1">Multi-pass membrane protein</topology>
    </subcellularLocation>
</comment>